<dbReference type="Proteomes" id="UP001642484">
    <property type="component" value="Unassembled WGS sequence"/>
</dbReference>
<evidence type="ECO:0000313" key="2">
    <source>
        <dbReference type="Proteomes" id="UP001642484"/>
    </source>
</evidence>
<reference evidence="1 2" key="1">
    <citation type="submission" date="2024-02" db="EMBL/GenBank/DDBJ databases">
        <authorList>
            <person name="Chen Y."/>
            <person name="Shah S."/>
            <person name="Dougan E. K."/>
            <person name="Thang M."/>
            <person name="Chan C."/>
        </authorList>
    </citation>
    <scope>NUCLEOTIDE SEQUENCE [LARGE SCALE GENOMIC DNA]</scope>
</reference>
<sequence length="118" mass="13789">MDDLEHVERDLEQDLKLNDYKEEIQKRAKKLYVYLVSFVRGKEAWNRLGIGGLSAIREGQDFEFEKGKILEGIMKYEKLVGEYERLAGSSLDENLKIITVMRCYPGQLRQHTYSKSTP</sequence>
<evidence type="ECO:0000313" key="1">
    <source>
        <dbReference type="EMBL" id="CAK9051877.1"/>
    </source>
</evidence>
<organism evidence="1 2">
    <name type="scientific">Durusdinium trenchii</name>
    <dbReference type="NCBI Taxonomy" id="1381693"/>
    <lineage>
        <taxon>Eukaryota</taxon>
        <taxon>Sar</taxon>
        <taxon>Alveolata</taxon>
        <taxon>Dinophyceae</taxon>
        <taxon>Suessiales</taxon>
        <taxon>Symbiodiniaceae</taxon>
        <taxon>Durusdinium</taxon>
    </lineage>
</organism>
<comment type="caution">
    <text evidence="1">The sequence shown here is derived from an EMBL/GenBank/DDBJ whole genome shotgun (WGS) entry which is preliminary data.</text>
</comment>
<gene>
    <name evidence="1" type="ORF">CCMP2556_LOCUS26249</name>
</gene>
<dbReference type="EMBL" id="CAXAMN010018113">
    <property type="protein sequence ID" value="CAK9051877.1"/>
    <property type="molecule type" value="Genomic_DNA"/>
</dbReference>
<protein>
    <submittedName>
        <fullName evidence="1">Uncharacterized protein</fullName>
    </submittedName>
</protein>
<proteinExistence type="predicted"/>
<name>A0ABP0MM16_9DINO</name>
<keyword evidence="2" id="KW-1185">Reference proteome</keyword>
<accession>A0ABP0MM16</accession>